<organism evidence="1 2">
    <name type="scientific">Panagrolaimus sp. PS1159</name>
    <dbReference type="NCBI Taxonomy" id="55785"/>
    <lineage>
        <taxon>Eukaryota</taxon>
        <taxon>Metazoa</taxon>
        <taxon>Ecdysozoa</taxon>
        <taxon>Nematoda</taxon>
        <taxon>Chromadorea</taxon>
        <taxon>Rhabditida</taxon>
        <taxon>Tylenchina</taxon>
        <taxon>Panagrolaimomorpha</taxon>
        <taxon>Panagrolaimoidea</taxon>
        <taxon>Panagrolaimidae</taxon>
        <taxon>Panagrolaimus</taxon>
    </lineage>
</organism>
<protein>
    <submittedName>
        <fullName evidence="2">Uncharacterized protein</fullName>
    </submittedName>
</protein>
<proteinExistence type="predicted"/>
<evidence type="ECO:0000313" key="1">
    <source>
        <dbReference type="Proteomes" id="UP000887580"/>
    </source>
</evidence>
<evidence type="ECO:0000313" key="2">
    <source>
        <dbReference type="WBParaSite" id="PS1159_v2.g19580.t2"/>
    </source>
</evidence>
<dbReference type="Proteomes" id="UP000887580">
    <property type="component" value="Unplaced"/>
</dbReference>
<reference evidence="2" key="1">
    <citation type="submission" date="2022-11" db="UniProtKB">
        <authorList>
            <consortium name="WormBaseParasite"/>
        </authorList>
    </citation>
    <scope>IDENTIFICATION</scope>
</reference>
<dbReference type="WBParaSite" id="PS1159_v2.g19580.t2">
    <property type="protein sequence ID" value="PS1159_v2.g19580.t2"/>
    <property type="gene ID" value="PS1159_v2.g19580"/>
</dbReference>
<sequence length="568" mass="62090">MPQYGIGSQNGSPSLGFSGTESTHSAAGLLSVNSPKDSCYELCVVCGDKASGRHYGAQSCEGCKGFFKRSIRKQNQFQVGYICRGSKDCPVTKFHRNRCQYCRLKKCIAMGMKSESVQAERKPMISSSRERDGLSSRNKNCSTSTDGATTMNESSSPTSINEFKFSTEAPLSDRLTSSPHSTVQRPPSTSLTLNCKREPGDADSGVDMSITTALTAVSSTSPTTSASGMDGMHASDDETPLPAPSGPILTNLCMEFVLPIPQQVPDDLQNTIQFMCETASRLLFLSVHWIKNIPTLSQRAIPLGTTMKAKWCDIFVLGLMQCAPEFSLSNILIAMSTHLSTCARFGRLKAEKFDEVNDQIKKLIVLIEKVSDLKISSTEYAYLKVIAFASSDIVELAQRAHYRHVNNAAYIVELAQRAHYRHVNNAACQELYDYILLNFQTLMDDNLSENDAHSEATTSASSSAVSQSASQDGRQTANSENSSNQVDHNNQATIAASIERYSQLLQLLPCLRWFKQPVLVELFFSGLIGNLSIETVMPFILNTDIMAIFDNAAGADAQTSLAGMMLHK</sequence>
<accession>A0AC35FPC6</accession>
<name>A0AC35FPC6_9BILA</name>